<protein>
    <submittedName>
        <fullName evidence="1">Uncharacterized protein</fullName>
    </submittedName>
</protein>
<organism evidence="1 2">
    <name type="scientific">Gomphosphaeria aponina SAG 52.96 = DSM 107014</name>
    <dbReference type="NCBI Taxonomy" id="1521640"/>
    <lineage>
        <taxon>Bacteria</taxon>
        <taxon>Bacillati</taxon>
        <taxon>Cyanobacteriota</taxon>
        <taxon>Cyanophyceae</taxon>
        <taxon>Oscillatoriophycideae</taxon>
        <taxon>Chroococcales</taxon>
        <taxon>Gomphosphaeriaceae</taxon>
        <taxon>Gomphosphaeria</taxon>
    </lineage>
</organism>
<sequence>MSQKTEKKVPIKTPLFPERLRLSEEELSKRRSEDEAFTLRCREIFWRVYPDLVKEH</sequence>
<evidence type="ECO:0000313" key="1">
    <source>
        <dbReference type="EMBL" id="MBR8828020.1"/>
    </source>
</evidence>
<gene>
    <name evidence="1" type="ORF">DSM107014_08985</name>
</gene>
<reference evidence="1" key="1">
    <citation type="submission" date="2021-02" db="EMBL/GenBank/DDBJ databases">
        <title>Metagenome analyses of Stigonema ocellatum DSM 106950, Chlorogloea purpurea SAG 13.99 and Gomphosphaeria aponina DSM 107014.</title>
        <authorList>
            <person name="Marter P."/>
            <person name="Huang S."/>
        </authorList>
    </citation>
    <scope>NUCLEOTIDE SEQUENCE</scope>
    <source>
        <strain evidence="1">JP213</strain>
    </source>
</reference>
<comment type="caution">
    <text evidence="1">The sequence shown here is derived from an EMBL/GenBank/DDBJ whole genome shotgun (WGS) entry which is preliminary data.</text>
</comment>
<dbReference type="Proteomes" id="UP000767446">
    <property type="component" value="Unassembled WGS sequence"/>
</dbReference>
<dbReference type="EMBL" id="JADQBC010000052">
    <property type="protein sequence ID" value="MBR8828020.1"/>
    <property type="molecule type" value="Genomic_DNA"/>
</dbReference>
<evidence type="ECO:0000313" key="2">
    <source>
        <dbReference type="Proteomes" id="UP000767446"/>
    </source>
</evidence>
<name>A0A941GR57_9CHRO</name>
<dbReference type="AlphaFoldDB" id="A0A941GR57"/>
<proteinExistence type="predicted"/>
<accession>A0A941GR57</accession>